<dbReference type="KEGG" id="slx:SLAV_23570"/>
<accession>A0A2K8PIG0</accession>
<evidence type="ECO:0000313" key="1">
    <source>
        <dbReference type="EMBL" id="ATZ26521.1"/>
    </source>
</evidence>
<organism evidence="1 2">
    <name type="scientific">Streptomyces lavendulae subsp. lavendulae</name>
    <dbReference type="NCBI Taxonomy" id="58340"/>
    <lineage>
        <taxon>Bacteria</taxon>
        <taxon>Bacillati</taxon>
        <taxon>Actinomycetota</taxon>
        <taxon>Actinomycetes</taxon>
        <taxon>Kitasatosporales</taxon>
        <taxon>Streptomycetaceae</taxon>
        <taxon>Streptomyces</taxon>
    </lineage>
</organism>
<dbReference type="EMBL" id="CP024985">
    <property type="protein sequence ID" value="ATZ26521.1"/>
    <property type="molecule type" value="Genomic_DNA"/>
</dbReference>
<gene>
    <name evidence="1" type="ORF">SLAV_23570</name>
</gene>
<name>A0A2K8PIG0_STRLA</name>
<evidence type="ECO:0000313" key="2">
    <source>
        <dbReference type="Proteomes" id="UP000231791"/>
    </source>
</evidence>
<sequence>MWTELETVTRYLSQNRQRDAGILLWQAGANMTASQILDVVSSCRNTGLNEAADAVLTSVSERSDRQAVLNVTAAFQQAGRHDDVSYLLAVSVQ</sequence>
<dbReference type="AlphaFoldDB" id="A0A2K8PIG0"/>
<dbReference type="RefSeq" id="WP_158741056.1">
    <property type="nucleotide sequence ID" value="NZ_CP024985.1"/>
</dbReference>
<dbReference type="OrthoDB" id="4133131at2"/>
<dbReference type="GeneID" id="49389122"/>
<dbReference type="Proteomes" id="UP000231791">
    <property type="component" value="Chromosome"/>
</dbReference>
<reference evidence="1 2" key="1">
    <citation type="submission" date="2017-11" db="EMBL/GenBank/DDBJ databases">
        <title>Complete genome sequence of Streptomyces lavendulae subsp. lavendulae CCM 3239 (formerly 'Streptomyces aureofaciens CCM 3239'), the producer of the angucycline-type antibiotic auricin.</title>
        <authorList>
            <person name="Busche T."/>
            <person name="Novakova R."/>
            <person name="Al'Dilaimi A."/>
            <person name="Homerova D."/>
            <person name="Feckova L."/>
            <person name="Rezuchova B."/>
            <person name="Mingyar E."/>
            <person name="Csolleiova D."/>
            <person name="Bekeova C."/>
            <person name="Winkler A."/>
            <person name="Sevcikova B."/>
            <person name="Kalinowski J."/>
            <person name="Kormanec J."/>
            <person name="Ruckert C."/>
        </authorList>
    </citation>
    <scope>NUCLEOTIDE SEQUENCE [LARGE SCALE GENOMIC DNA]</scope>
    <source>
        <strain evidence="1 2">CCM 3239</strain>
    </source>
</reference>
<proteinExistence type="predicted"/>
<protein>
    <submittedName>
        <fullName evidence="1">Uncharacterized protein</fullName>
    </submittedName>
</protein>
<keyword evidence="2" id="KW-1185">Reference proteome</keyword>